<evidence type="ECO:0000259" key="3">
    <source>
        <dbReference type="Pfam" id="PF18962"/>
    </source>
</evidence>
<dbReference type="NCBIfam" id="TIGR04183">
    <property type="entry name" value="Por_Secre_tail"/>
    <property type="match status" value="1"/>
</dbReference>
<sequence length="327" mass="33994">MKKFYALSFILLSTLSFGQVTDTFTGTGLLSANGWTLHSGTASQLTISSGSLTYSGLTPTGNKIALVAGNSEDMNKSVGTAITTTAYYSAVLNLPNTTGLTTTGDYSISLGAQVGATVTGLYGRLMLKTGVAANTFNIGLVNTSGTGTTPTYLTTDYPTGTPVFVVVKYDRSNNTAYLFVNPALDSTEPIPGLTNATGTTAAPASIASICLRQAGNATIGTGNVEYDDVRAGSTWAYVTTSTLVLSAKQNEIAGLNIYPNPVTDGTLYITSNSSEAKTVAVYDILGKQVLNTKTSNNAVNVSNLKGGAYIVKITEEGKTDTRKLIIE</sequence>
<comment type="caution">
    <text evidence="4">The sequence shown here is derived from an EMBL/GenBank/DDBJ whole genome shotgun (WGS) entry which is preliminary data.</text>
</comment>
<accession>A0A2S5ACD4</accession>
<dbReference type="EMBL" id="PQVG01000003">
    <property type="protein sequence ID" value="POY40218.1"/>
    <property type="molecule type" value="Genomic_DNA"/>
</dbReference>
<dbReference type="InterPro" id="IPR026444">
    <property type="entry name" value="Secre_tail"/>
</dbReference>
<evidence type="ECO:0000313" key="4">
    <source>
        <dbReference type="EMBL" id="POY40218.1"/>
    </source>
</evidence>
<keyword evidence="5" id="KW-1185">Reference proteome</keyword>
<evidence type="ECO:0000256" key="1">
    <source>
        <dbReference type="ARBA" id="ARBA00022729"/>
    </source>
</evidence>
<evidence type="ECO:0000313" key="5">
    <source>
        <dbReference type="Proteomes" id="UP000237310"/>
    </source>
</evidence>
<dbReference type="AlphaFoldDB" id="A0A2S5ACD4"/>
<protein>
    <recommendedName>
        <fullName evidence="3">Secretion system C-terminal sorting domain-containing protein</fullName>
    </recommendedName>
</protein>
<keyword evidence="1 2" id="KW-0732">Signal</keyword>
<feature type="chain" id="PRO_5015447776" description="Secretion system C-terminal sorting domain-containing protein" evidence="2">
    <location>
        <begin position="19"/>
        <end position="327"/>
    </location>
</feature>
<feature type="domain" description="Secretion system C-terminal sorting" evidence="3">
    <location>
        <begin position="257"/>
        <end position="326"/>
    </location>
</feature>
<proteinExistence type="predicted"/>
<name>A0A2S5ACD4_9FLAO</name>
<organism evidence="4 5">
    <name type="scientific">Flavobacterium alvei</name>
    <dbReference type="NCBI Taxonomy" id="2080416"/>
    <lineage>
        <taxon>Bacteria</taxon>
        <taxon>Pseudomonadati</taxon>
        <taxon>Bacteroidota</taxon>
        <taxon>Flavobacteriia</taxon>
        <taxon>Flavobacteriales</taxon>
        <taxon>Flavobacteriaceae</taxon>
        <taxon>Flavobacterium</taxon>
    </lineage>
</organism>
<gene>
    <name evidence="4" type="ORF">C3L50_06115</name>
</gene>
<dbReference type="RefSeq" id="WP_103805280.1">
    <property type="nucleotide sequence ID" value="NZ_PQVG01000003.1"/>
</dbReference>
<dbReference type="OrthoDB" id="1056765at2"/>
<reference evidence="4 5" key="1">
    <citation type="submission" date="2018-01" db="EMBL/GenBank/DDBJ databases">
        <authorList>
            <person name="Gaut B.S."/>
            <person name="Morton B.R."/>
            <person name="Clegg M.T."/>
            <person name="Duvall M.R."/>
        </authorList>
    </citation>
    <scope>NUCLEOTIDE SEQUENCE [LARGE SCALE GENOMIC DNA]</scope>
    <source>
        <strain evidence="4 5">HR-AY</strain>
    </source>
</reference>
<feature type="signal peptide" evidence="2">
    <location>
        <begin position="1"/>
        <end position="18"/>
    </location>
</feature>
<dbReference type="Gene3D" id="2.60.120.200">
    <property type="match status" value="1"/>
</dbReference>
<dbReference type="Pfam" id="PF18962">
    <property type="entry name" value="Por_Secre_tail"/>
    <property type="match status" value="1"/>
</dbReference>
<dbReference type="Proteomes" id="UP000237310">
    <property type="component" value="Unassembled WGS sequence"/>
</dbReference>
<evidence type="ECO:0000256" key="2">
    <source>
        <dbReference type="SAM" id="SignalP"/>
    </source>
</evidence>